<keyword evidence="6" id="KW-1133">Transmembrane helix</keyword>
<dbReference type="InterPro" id="IPR027841">
    <property type="entry name" value="IL-17_rcpt_C/E_N"/>
</dbReference>
<feature type="domain" description="SEFIR" evidence="12">
    <location>
        <begin position="338"/>
        <end position="513"/>
    </location>
</feature>
<evidence type="ECO:0000256" key="3">
    <source>
        <dbReference type="ARBA" id="ARBA00022475"/>
    </source>
</evidence>
<evidence type="ECO:0000256" key="10">
    <source>
        <dbReference type="ARBA" id="ARBA00023198"/>
    </source>
</evidence>
<keyword evidence="4" id="KW-0812">Transmembrane</keyword>
<dbReference type="PROSITE" id="PS51534">
    <property type="entry name" value="SEFIR"/>
    <property type="match status" value="1"/>
</dbReference>
<feature type="region of interest" description="Disordered" evidence="11">
    <location>
        <begin position="424"/>
        <end position="445"/>
    </location>
</feature>
<evidence type="ECO:0000256" key="8">
    <source>
        <dbReference type="ARBA" id="ARBA00023170"/>
    </source>
</evidence>
<keyword evidence="5" id="KW-0732">Signal</keyword>
<evidence type="ECO:0000256" key="2">
    <source>
        <dbReference type="ARBA" id="ARBA00004479"/>
    </source>
</evidence>
<dbReference type="AlphaFoldDB" id="A0A3Q3N7J9"/>
<comment type="subcellular location">
    <subcellularLocation>
        <location evidence="1">Cell membrane</location>
        <topology evidence="1">Single-pass membrane protein</topology>
    </subcellularLocation>
    <subcellularLocation>
        <location evidence="2">Membrane</location>
        <topology evidence="2">Single-pass type I membrane protein</topology>
    </subcellularLocation>
</comment>
<evidence type="ECO:0000256" key="9">
    <source>
        <dbReference type="ARBA" id="ARBA00023180"/>
    </source>
</evidence>
<dbReference type="PANTHER" id="PTHR15583">
    <property type="entry name" value="INTERLEUKIN-17 RECEPTOR"/>
    <property type="match status" value="1"/>
</dbReference>
<dbReference type="GO" id="GO:0030368">
    <property type="term" value="F:interleukin-17 receptor activity"/>
    <property type="evidence" value="ECO:0007669"/>
    <property type="project" value="InterPro"/>
</dbReference>
<evidence type="ECO:0000259" key="12">
    <source>
        <dbReference type="PROSITE" id="PS51534"/>
    </source>
</evidence>
<dbReference type="PANTHER" id="PTHR15583:SF12">
    <property type="entry name" value="INTERLEUKIN-17 RECEPTOR C"/>
    <property type="match status" value="1"/>
</dbReference>
<evidence type="ECO:0000313" key="13">
    <source>
        <dbReference type="Ensembl" id="ENSMAMP00000035873.2"/>
    </source>
</evidence>
<sequence length="601" mass="66339">MNISHRLSSKAKTLVSTASSYPDTLPDPNDAVNVTHVQLKPVLCCSATHNCELCLQIIITVQEVAVSEESGHYNDEEEVFDTSQDTEGSGQFMLPKPKGIISQKHKSSCVHLFYITSMNISSFICLSVCSMKLEETVSECDAPSLRAETDHKTNVILLQLEGTDASQDELMCQMVWNEMPGEVLTVYSYQSVAPKSILHTPGKLFVWWKKKSLQRKFCPFKNQQDALERMQHNVSITVVESPLRDGGIGLNWNVTAPCRLDAEVWLCNKDLAGRQCEEVKGSRQILQSNIDAGWRATRKGYWVRTSLCLKHPHIFSAFLLGYVWKWLKEDDVKGAVGGGHVLLLYSPDDNQALPELMCHLASSLQALGFNVSLDLWSQSELSILGPVPWLHSRLDQLKRQGGKVVLVLTQAAWIRAEQWGAQSWERNTPTEGNRGGNEEAGRSYPSKPCVDVFSASLSCILADYLQGRVGERFMLVQFESLPPEPPGGFRPLPELFRGLHVYSLPSQSLGFLTELAGARQVSTALARRKRAGGLRMASRALAKGLSGFTSGTNVLRLAGVSQSCVGVGGEDSGETVPLQLCLITPPSSPDTNPKVREKEWV</sequence>
<dbReference type="GO" id="GO:0006954">
    <property type="term" value="P:inflammatory response"/>
    <property type="evidence" value="ECO:0007669"/>
    <property type="project" value="UniProtKB-KW"/>
</dbReference>
<reference evidence="13" key="2">
    <citation type="submission" date="2025-09" db="UniProtKB">
        <authorList>
            <consortium name="Ensembl"/>
        </authorList>
    </citation>
    <scope>IDENTIFICATION</scope>
</reference>
<keyword evidence="7" id="KW-0472">Membrane</keyword>
<evidence type="ECO:0000256" key="5">
    <source>
        <dbReference type="ARBA" id="ARBA00022729"/>
    </source>
</evidence>
<dbReference type="Pfam" id="PF15037">
    <property type="entry name" value="IL17_R_N"/>
    <property type="match status" value="1"/>
</dbReference>
<dbReference type="Ensembl" id="ENSMAMT00000036792.2">
    <property type="protein sequence ID" value="ENSMAMP00000035873.2"/>
    <property type="gene ID" value="ENSMAMG00000024088.2"/>
</dbReference>
<keyword evidence="9" id="KW-0325">Glycoprotein</keyword>
<dbReference type="InParanoid" id="A0A3Q3N7J9"/>
<dbReference type="Gene3D" id="3.40.50.11530">
    <property type="match status" value="1"/>
</dbReference>
<keyword evidence="10" id="KW-0395">Inflammatory response</keyword>
<accession>A0A3Q3N7J9</accession>
<evidence type="ECO:0000256" key="4">
    <source>
        <dbReference type="ARBA" id="ARBA00022692"/>
    </source>
</evidence>
<dbReference type="GeneTree" id="ENSGT00730000111286"/>
<dbReference type="STRING" id="205130.ENSMAMP00000035873"/>
<evidence type="ECO:0000256" key="11">
    <source>
        <dbReference type="SAM" id="MobiDB-lite"/>
    </source>
</evidence>
<dbReference type="InterPro" id="IPR039465">
    <property type="entry name" value="IL-17_rcpt-like"/>
</dbReference>
<keyword evidence="3" id="KW-1003">Cell membrane</keyword>
<dbReference type="GO" id="GO:0005886">
    <property type="term" value="C:plasma membrane"/>
    <property type="evidence" value="ECO:0007669"/>
    <property type="project" value="UniProtKB-SubCell"/>
</dbReference>
<dbReference type="Pfam" id="PF08357">
    <property type="entry name" value="SEFIR"/>
    <property type="match status" value="1"/>
</dbReference>
<reference evidence="13" key="1">
    <citation type="submission" date="2025-08" db="UniProtKB">
        <authorList>
            <consortium name="Ensembl"/>
        </authorList>
    </citation>
    <scope>IDENTIFICATION</scope>
</reference>
<dbReference type="InterPro" id="IPR013568">
    <property type="entry name" value="SEFIR_dom"/>
</dbReference>
<keyword evidence="8" id="KW-0675">Receptor</keyword>
<name>A0A3Q3N7J9_9TELE</name>
<evidence type="ECO:0000256" key="6">
    <source>
        <dbReference type="ARBA" id="ARBA00022989"/>
    </source>
</evidence>
<protein>
    <recommendedName>
        <fullName evidence="12">SEFIR domain-containing protein</fullName>
    </recommendedName>
</protein>
<organism evidence="13 14">
    <name type="scientific">Mastacembelus armatus</name>
    <name type="common">zig-zag eel</name>
    <dbReference type="NCBI Taxonomy" id="205130"/>
    <lineage>
        <taxon>Eukaryota</taxon>
        <taxon>Metazoa</taxon>
        <taxon>Chordata</taxon>
        <taxon>Craniata</taxon>
        <taxon>Vertebrata</taxon>
        <taxon>Euteleostomi</taxon>
        <taxon>Actinopterygii</taxon>
        <taxon>Neopterygii</taxon>
        <taxon>Teleostei</taxon>
        <taxon>Neoteleostei</taxon>
        <taxon>Acanthomorphata</taxon>
        <taxon>Anabantaria</taxon>
        <taxon>Synbranchiformes</taxon>
        <taxon>Mastacembelidae</taxon>
        <taxon>Mastacembelus</taxon>
    </lineage>
</organism>
<evidence type="ECO:0000256" key="7">
    <source>
        <dbReference type="ARBA" id="ARBA00023136"/>
    </source>
</evidence>
<proteinExistence type="predicted"/>
<dbReference type="Proteomes" id="UP000261640">
    <property type="component" value="Unplaced"/>
</dbReference>
<keyword evidence="14" id="KW-1185">Reference proteome</keyword>
<evidence type="ECO:0000256" key="1">
    <source>
        <dbReference type="ARBA" id="ARBA00004162"/>
    </source>
</evidence>
<evidence type="ECO:0000313" key="14">
    <source>
        <dbReference type="Proteomes" id="UP000261640"/>
    </source>
</evidence>